<dbReference type="RefSeq" id="WP_162385682.1">
    <property type="nucleotide sequence ID" value="NZ_CP045997.1"/>
</dbReference>
<sequence length="283" mass="32528">MNEAEKISIITINLNDKYGLEKTIKSVISQTFTNIEYILIDGGSVDGSKEVISLFDHSIHCWISEPDRGIYHAMNKGIERATGQYCLFLNSGDWLADEHVLERCFANEQMADLLIGGCYISKAGRIIHTYKPTNELTLQSFYGATIPHQATFIKRVLFEKLGPYSEAYKIHGDYEFWIRALILHQCTIAVIDTIVTDYNLNGLSNSHAFNQQSQSEIQQILRQFFPERVLADYEAWKVKKAELQLWEWVKSKKMLHAAIHFIYKSAIELVALKRRLVPPKPEQ</sequence>
<dbReference type="AlphaFoldDB" id="A0A6P1VT57"/>
<dbReference type="SUPFAM" id="SSF53448">
    <property type="entry name" value="Nucleotide-diphospho-sugar transferases"/>
    <property type="match status" value="1"/>
</dbReference>
<reference evidence="2 3" key="1">
    <citation type="submission" date="2019-11" db="EMBL/GenBank/DDBJ databases">
        <title>Spirosoma endbachense sp. nov., isolated from a natural salt meadow.</title>
        <authorList>
            <person name="Rojas J."/>
            <person name="Ambika Manirajan B."/>
            <person name="Ratering S."/>
            <person name="Suarez C."/>
            <person name="Geissler-Plaum R."/>
            <person name="Schnell S."/>
        </authorList>
    </citation>
    <scope>NUCLEOTIDE SEQUENCE [LARGE SCALE GENOMIC DNA]</scope>
    <source>
        <strain evidence="2 3">I-24</strain>
    </source>
</reference>
<evidence type="ECO:0000313" key="2">
    <source>
        <dbReference type="EMBL" id="QHV95272.1"/>
    </source>
</evidence>
<dbReference type="KEGG" id="senf:GJR95_09715"/>
<gene>
    <name evidence="2" type="ORF">GJR95_09715</name>
</gene>
<dbReference type="PANTHER" id="PTHR22916:SF67">
    <property type="entry name" value="COLANIC ACID BIOSYNTHESIS GLYCOSYL TRANSFERASE WCAE-RELATED"/>
    <property type="match status" value="1"/>
</dbReference>
<dbReference type="Proteomes" id="UP000464577">
    <property type="component" value="Chromosome"/>
</dbReference>
<name>A0A6P1VT57_9BACT</name>
<dbReference type="CDD" id="cd06433">
    <property type="entry name" value="GT_2_WfgS_like"/>
    <property type="match status" value="1"/>
</dbReference>
<evidence type="ECO:0000259" key="1">
    <source>
        <dbReference type="Pfam" id="PF00535"/>
    </source>
</evidence>
<keyword evidence="2" id="KW-0808">Transferase</keyword>
<dbReference type="InterPro" id="IPR001173">
    <property type="entry name" value="Glyco_trans_2-like"/>
</dbReference>
<dbReference type="PANTHER" id="PTHR22916">
    <property type="entry name" value="GLYCOSYLTRANSFERASE"/>
    <property type="match status" value="1"/>
</dbReference>
<accession>A0A6P1VT57</accession>
<dbReference type="InterPro" id="IPR029044">
    <property type="entry name" value="Nucleotide-diphossugar_trans"/>
</dbReference>
<evidence type="ECO:0000313" key="3">
    <source>
        <dbReference type="Proteomes" id="UP000464577"/>
    </source>
</evidence>
<protein>
    <submittedName>
        <fullName evidence="2">Glycosyltransferase</fullName>
    </submittedName>
</protein>
<feature type="domain" description="Glycosyltransferase 2-like" evidence="1">
    <location>
        <begin position="8"/>
        <end position="119"/>
    </location>
</feature>
<organism evidence="2 3">
    <name type="scientific">Spirosoma endbachense</name>
    <dbReference type="NCBI Taxonomy" id="2666025"/>
    <lineage>
        <taxon>Bacteria</taxon>
        <taxon>Pseudomonadati</taxon>
        <taxon>Bacteroidota</taxon>
        <taxon>Cytophagia</taxon>
        <taxon>Cytophagales</taxon>
        <taxon>Cytophagaceae</taxon>
        <taxon>Spirosoma</taxon>
    </lineage>
</organism>
<keyword evidence="3" id="KW-1185">Reference proteome</keyword>
<dbReference type="EMBL" id="CP045997">
    <property type="protein sequence ID" value="QHV95272.1"/>
    <property type="molecule type" value="Genomic_DNA"/>
</dbReference>
<dbReference type="GO" id="GO:0016758">
    <property type="term" value="F:hexosyltransferase activity"/>
    <property type="evidence" value="ECO:0007669"/>
    <property type="project" value="UniProtKB-ARBA"/>
</dbReference>
<dbReference type="Gene3D" id="3.90.550.10">
    <property type="entry name" value="Spore Coat Polysaccharide Biosynthesis Protein SpsA, Chain A"/>
    <property type="match status" value="1"/>
</dbReference>
<proteinExistence type="predicted"/>
<dbReference type="Pfam" id="PF00535">
    <property type="entry name" value="Glycos_transf_2"/>
    <property type="match status" value="1"/>
</dbReference>